<dbReference type="AlphaFoldDB" id="A0A0F9B801"/>
<dbReference type="EMBL" id="LAZR01042261">
    <property type="protein sequence ID" value="KKL09952.1"/>
    <property type="molecule type" value="Genomic_DNA"/>
</dbReference>
<gene>
    <name evidence="1" type="ORF">LCGC14_2560700</name>
</gene>
<feature type="non-terminal residue" evidence="1">
    <location>
        <position position="69"/>
    </location>
</feature>
<evidence type="ECO:0000313" key="1">
    <source>
        <dbReference type="EMBL" id="KKL09952.1"/>
    </source>
</evidence>
<accession>A0A0F9B801</accession>
<reference evidence="1" key="1">
    <citation type="journal article" date="2015" name="Nature">
        <title>Complex archaea that bridge the gap between prokaryotes and eukaryotes.</title>
        <authorList>
            <person name="Spang A."/>
            <person name="Saw J.H."/>
            <person name="Jorgensen S.L."/>
            <person name="Zaremba-Niedzwiedzka K."/>
            <person name="Martijn J."/>
            <person name="Lind A.E."/>
            <person name="van Eijk R."/>
            <person name="Schleper C."/>
            <person name="Guy L."/>
            <person name="Ettema T.J."/>
        </authorList>
    </citation>
    <scope>NUCLEOTIDE SEQUENCE</scope>
</reference>
<protein>
    <submittedName>
        <fullName evidence="1">Uncharacterized protein</fullName>
    </submittedName>
</protein>
<name>A0A0F9B801_9ZZZZ</name>
<comment type="caution">
    <text evidence="1">The sequence shown here is derived from an EMBL/GenBank/DDBJ whole genome shotgun (WGS) entry which is preliminary data.</text>
</comment>
<organism evidence="1">
    <name type="scientific">marine sediment metagenome</name>
    <dbReference type="NCBI Taxonomy" id="412755"/>
    <lineage>
        <taxon>unclassified sequences</taxon>
        <taxon>metagenomes</taxon>
        <taxon>ecological metagenomes</taxon>
    </lineage>
</organism>
<sequence length="69" mass="7434">MNDSSLRTEWRMSSSVSPGRPIVNVPQAPMSLAWSSSIVFIVCSTEMFLPEDSSSRATGVSRPSSTAVK</sequence>
<proteinExistence type="predicted"/>